<protein>
    <submittedName>
        <fullName evidence="1">Uncharacterized protein</fullName>
    </submittedName>
</protein>
<reference evidence="1 2" key="1">
    <citation type="journal article" date="2019" name="Sci. Rep.">
        <title>A high-quality genome of Eragrostis curvula grass provides insights into Poaceae evolution and supports new strategies to enhance forage quality.</title>
        <authorList>
            <person name="Carballo J."/>
            <person name="Santos B.A.C.M."/>
            <person name="Zappacosta D."/>
            <person name="Garbus I."/>
            <person name="Selva J.P."/>
            <person name="Gallo C.A."/>
            <person name="Diaz A."/>
            <person name="Albertini E."/>
            <person name="Caccamo M."/>
            <person name="Echenique V."/>
        </authorList>
    </citation>
    <scope>NUCLEOTIDE SEQUENCE [LARGE SCALE GENOMIC DNA]</scope>
    <source>
        <strain evidence="2">cv. Victoria</strain>
        <tissue evidence="1">Leaf</tissue>
    </source>
</reference>
<dbReference type="EMBL" id="RWGY01000007">
    <property type="protein sequence ID" value="TVU38755.1"/>
    <property type="molecule type" value="Genomic_DNA"/>
</dbReference>
<organism evidence="1 2">
    <name type="scientific">Eragrostis curvula</name>
    <name type="common">weeping love grass</name>
    <dbReference type="NCBI Taxonomy" id="38414"/>
    <lineage>
        <taxon>Eukaryota</taxon>
        <taxon>Viridiplantae</taxon>
        <taxon>Streptophyta</taxon>
        <taxon>Embryophyta</taxon>
        <taxon>Tracheophyta</taxon>
        <taxon>Spermatophyta</taxon>
        <taxon>Magnoliopsida</taxon>
        <taxon>Liliopsida</taxon>
        <taxon>Poales</taxon>
        <taxon>Poaceae</taxon>
        <taxon>PACMAD clade</taxon>
        <taxon>Chloridoideae</taxon>
        <taxon>Eragrostideae</taxon>
        <taxon>Eragrostidinae</taxon>
        <taxon>Eragrostis</taxon>
    </lineage>
</organism>
<sequence length="62" mass="7113">MTGIEVARLLIANINRHFFSELDLTVNKVADHWFSPTILNLLSRCYWVTTLSLKIVADHITT</sequence>
<name>A0A5J9VT99_9POAL</name>
<evidence type="ECO:0000313" key="2">
    <source>
        <dbReference type="Proteomes" id="UP000324897"/>
    </source>
</evidence>
<feature type="non-terminal residue" evidence="1">
    <location>
        <position position="1"/>
    </location>
</feature>
<gene>
    <name evidence="1" type="ORF">EJB05_12141</name>
</gene>
<dbReference type="Proteomes" id="UP000324897">
    <property type="component" value="Chromosome 4"/>
</dbReference>
<comment type="caution">
    <text evidence="1">The sequence shown here is derived from an EMBL/GenBank/DDBJ whole genome shotgun (WGS) entry which is preliminary data.</text>
</comment>
<evidence type="ECO:0000313" key="1">
    <source>
        <dbReference type="EMBL" id="TVU38755.1"/>
    </source>
</evidence>
<proteinExistence type="predicted"/>
<dbReference type="Gramene" id="TVU38755">
    <property type="protein sequence ID" value="TVU38755"/>
    <property type="gene ID" value="EJB05_12141"/>
</dbReference>
<keyword evidence="2" id="KW-1185">Reference proteome</keyword>
<dbReference type="AlphaFoldDB" id="A0A5J9VT99"/>
<accession>A0A5J9VT99</accession>